<dbReference type="EMBL" id="NLAX01001034">
    <property type="protein sequence ID" value="PKS06349.1"/>
    <property type="molecule type" value="Genomic_DNA"/>
</dbReference>
<evidence type="ECO:0000256" key="4">
    <source>
        <dbReference type="ARBA" id="ARBA00022490"/>
    </source>
</evidence>
<dbReference type="GO" id="GO:0018064">
    <property type="term" value="F:protein-L-histidine N-tele-methyltransferase activity"/>
    <property type="evidence" value="ECO:0007669"/>
    <property type="project" value="UniProtKB-EC"/>
</dbReference>
<evidence type="ECO:0000313" key="12">
    <source>
        <dbReference type="Proteomes" id="UP000233524"/>
    </source>
</evidence>
<dbReference type="Gene3D" id="3.40.50.150">
    <property type="entry name" value="Vaccinia Virus protein VP39"/>
    <property type="match status" value="1"/>
</dbReference>
<name>A0A2N3N1P1_9PEZI</name>
<evidence type="ECO:0000256" key="9">
    <source>
        <dbReference type="ARBA" id="ARBA00038126"/>
    </source>
</evidence>
<gene>
    <name evidence="11" type="ORF">jhhlp_007097</name>
</gene>
<dbReference type="InterPro" id="IPR019410">
    <property type="entry name" value="Methyltransf_16"/>
</dbReference>
<organism evidence="11 12">
    <name type="scientific">Lomentospora prolificans</name>
    <dbReference type="NCBI Taxonomy" id="41688"/>
    <lineage>
        <taxon>Eukaryota</taxon>
        <taxon>Fungi</taxon>
        <taxon>Dikarya</taxon>
        <taxon>Ascomycota</taxon>
        <taxon>Pezizomycotina</taxon>
        <taxon>Sordariomycetes</taxon>
        <taxon>Hypocreomycetidae</taxon>
        <taxon>Microascales</taxon>
        <taxon>Microascaceae</taxon>
        <taxon>Lomentospora</taxon>
    </lineage>
</organism>
<evidence type="ECO:0000256" key="10">
    <source>
        <dbReference type="SAM" id="MobiDB-lite"/>
    </source>
</evidence>
<dbReference type="InParanoid" id="A0A2N3N1P1"/>
<keyword evidence="6" id="KW-0808">Transferase</keyword>
<evidence type="ECO:0000256" key="7">
    <source>
        <dbReference type="ARBA" id="ARBA00022691"/>
    </source>
</evidence>
<proteinExistence type="inferred from homology"/>
<dbReference type="GO" id="GO:0032259">
    <property type="term" value="P:methylation"/>
    <property type="evidence" value="ECO:0007669"/>
    <property type="project" value="UniProtKB-KW"/>
</dbReference>
<dbReference type="EC" id="2.1.1.85" evidence="3"/>
<reference evidence="11 12" key="1">
    <citation type="journal article" date="2017" name="G3 (Bethesda)">
        <title>First Draft Genome Sequence of the Pathogenic Fungus Lomentospora prolificans (Formerly Scedosporium prolificans).</title>
        <authorList>
            <person name="Luo R."/>
            <person name="Zimin A."/>
            <person name="Workman R."/>
            <person name="Fan Y."/>
            <person name="Pertea G."/>
            <person name="Grossman N."/>
            <person name="Wear M.P."/>
            <person name="Jia B."/>
            <person name="Miller H."/>
            <person name="Casadevall A."/>
            <person name="Timp W."/>
            <person name="Zhang S.X."/>
            <person name="Salzberg S.L."/>
        </authorList>
    </citation>
    <scope>NUCLEOTIDE SEQUENCE [LARGE SCALE GENOMIC DNA]</scope>
    <source>
        <strain evidence="11 12">JHH-5317</strain>
    </source>
</reference>
<feature type="region of interest" description="Disordered" evidence="10">
    <location>
        <begin position="1"/>
        <end position="64"/>
    </location>
</feature>
<evidence type="ECO:0000313" key="11">
    <source>
        <dbReference type="EMBL" id="PKS06349.1"/>
    </source>
</evidence>
<keyword evidence="5" id="KW-0489">Methyltransferase</keyword>
<dbReference type="VEuPathDB" id="FungiDB:jhhlp_007097"/>
<dbReference type="InterPro" id="IPR029063">
    <property type="entry name" value="SAM-dependent_MTases_sf"/>
</dbReference>
<dbReference type="Proteomes" id="UP000233524">
    <property type="component" value="Unassembled WGS sequence"/>
</dbReference>
<evidence type="ECO:0000256" key="8">
    <source>
        <dbReference type="ARBA" id="ARBA00023242"/>
    </source>
</evidence>
<dbReference type="PANTHER" id="PTHR14614">
    <property type="entry name" value="HEPATOCELLULAR CARCINOMA-ASSOCIATED ANTIGEN"/>
    <property type="match status" value="1"/>
</dbReference>
<comment type="subcellular location">
    <subcellularLocation>
        <location evidence="2">Cytoplasm</location>
    </subcellularLocation>
    <subcellularLocation>
        <location evidence="1">Nucleus</location>
    </subcellularLocation>
</comment>
<evidence type="ECO:0000256" key="1">
    <source>
        <dbReference type="ARBA" id="ARBA00004123"/>
    </source>
</evidence>
<dbReference type="PANTHER" id="PTHR14614:SF39">
    <property type="entry name" value="HISTIDINE PROTEIN METHYLTRANSFERASE 1 HOMOLOG"/>
    <property type="match status" value="1"/>
</dbReference>
<evidence type="ECO:0000256" key="5">
    <source>
        <dbReference type="ARBA" id="ARBA00022603"/>
    </source>
</evidence>
<dbReference type="STRING" id="41688.A0A2N3N1P1"/>
<accession>A0A2N3N1P1</accession>
<comment type="similarity">
    <text evidence="9">Belongs to the methyltransferase superfamily. METTL18 family.</text>
</comment>
<evidence type="ECO:0000256" key="6">
    <source>
        <dbReference type="ARBA" id="ARBA00022679"/>
    </source>
</evidence>
<dbReference type="OrthoDB" id="1723750at2759"/>
<comment type="caution">
    <text evidence="11">The sequence shown here is derived from an EMBL/GenBank/DDBJ whole genome shotgun (WGS) entry which is preliminary data.</text>
</comment>
<dbReference type="GO" id="GO:0005634">
    <property type="term" value="C:nucleus"/>
    <property type="evidence" value="ECO:0007669"/>
    <property type="project" value="UniProtKB-SubCell"/>
</dbReference>
<sequence length="381" mass="41257">MSFAFSFSGDDIEDHDDGVQEPTEQHNTGASGSLAALRSDHQGQGSSAFPIEGKPQLPPTRHDAGAMLSFMPSKIAFDLLNVTLGDDRTICLPRRELWDVRVQLMAEDDGTGSATEGLGTHDVKTGVYEGGFKSWESSVDLVKVLANLDYGRSDRDQPLHVVELGCGTALPSLAIFQQVLSERIGSAEPGTPPALYVTAADYNPTVLQLVTLPNFILTWALLCRDTEPALKDAFSIEDELELTDEVKKAFSCALSTANIHLSWLSGGWSHEFVEILYATPGERGLPASLTTLILGAETIYSPFALRAFYETLLEILQRERQARPDSGAQALVGAKRHYFGVGGSLDDFVELARGGGFIVEQLAEETDGVRRGVVQCRLAAQ</sequence>
<keyword evidence="8" id="KW-0539">Nucleus</keyword>
<protein>
    <recommendedName>
        <fullName evidence="3">protein-histidine N-methyltransferase</fullName>
        <ecNumber evidence="3">2.1.1.85</ecNumber>
    </recommendedName>
</protein>
<evidence type="ECO:0000256" key="2">
    <source>
        <dbReference type="ARBA" id="ARBA00004496"/>
    </source>
</evidence>
<dbReference type="GO" id="GO:0005737">
    <property type="term" value="C:cytoplasm"/>
    <property type="evidence" value="ECO:0007669"/>
    <property type="project" value="UniProtKB-SubCell"/>
</dbReference>
<dbReference type="AlphaFoldDB" id="A0A2N3N1P1"/>
<evidence type="ECO:0000256" key="3">
    <source>
        <dbReference type="ARBA" id="ARBA00012533"/>
    </source>
</evidence>
<keyword evidence="4" id="KW-0963">Cytoplasm</keyword>
<dbReference type="FunCoup" id="A0A2N3N1P1">
    <property type="interactions" value="1523"/>
</dbReference>
<keyword evidence="12" id="KW-1185">Reference proteome</keyword>
<keyword evidence="7" id="KW-0949">S-adenosyl-L-methionine</keyword>